<keyword evidence="3" id="KW-1185">Reference proteome</keyword>
<proteinExistence type="predicted"/>
<protein>
    <recommendedName>
        <fullName evidence="4">MD-2-related lipid-recognition domain-containing protein</fullName>
    </recommendedName>
</protein>
<evidence type="ECO:0000313" key="2">
    <source>
        <dbReference type="EMBL" id="OMJ82624.1"/>
    </source>
</evidence>
<evidence type="ECO:0000313" key="3">
    <source>
        <dbReference type="Proteomes" id="UP000187209"/>
    </source>
</evidence>
<comment type="caution">
    <text evidence="2">The sequence shown here is derived from an EMBL/GenBank/DDBJ whole genome shotgun (WGS) entry which is preliminary data.</text>
</comment>
<gene>
    <name evidence="2" type="ORF">SteCoe_16602</name>
</gene>
<dbReference type="AlphaFoldDB" id="A0A1R2C0T2"/>
<feature type="chain" id="PRO_5012232687" description="MD-2-related lipid-recognition domain-containing protein" evidence="1">
    <location>
        <begin position="17"/>
        <end position="135"/>
    </location>
</feature>
<evidence type="ECO:0008006" key="4">
    <source>
        <dbReference type="Google" id="ProtNLM"/>
    </source>
</evidence>
<dbReference type="Proteomes" id="UP000187209">
    <property type="component" value="Unassembled WGS sequence"/>
</dbReference>
<evidence type="ECO:0000256" key="1">
    <source>
        <dbReference type="SAM" id="SignalP"/>
    </source>
</evidence>
<name>A0A1R2C0T2_9CILI</name>
<organism evidence="2 3">
    <name type="scientific">Stentor coeruleus</name>
    <dbReference type="NCBI Taxonomy" id="5963"/>
    <lineage>
        <taxon>Eukaryota</taxon>
        <taxon>Sar</taxon>
        <taxon>Alveolata</taxon>
        <taxon>Ciliophora</taxon>
        <taxon>Postciliodesmatophora</taxon>
        <taxon>Heterotrichea</taxon>
        <taxon>Heterotrichida</taxon>
        <taxon>Stentoridae</taxon>
        <taxon>Stentor</taxon>
    </lineage>
</organism>
<keyword evidence="1" id="KW-0732">Signal</keyword>
<dbReference type="EMBL" id="MPUH01000333">
    <property type="protein sequence ID" value="OMJ82624.1"/>
    <property type="molecule type" value="Genomic_DNA"/>
</dbReference>
<feature type="signal peptide" evidence="1">
    <location>
        <begin position="1"/>
        <end position="16"/>
    </location>
</feature>
<sequence length="135" mass="14971">MKTIILVSILIVFAFAEQNEYGIGQSCDSTTPFVVSNFAVDPFPPTAGVQMNVNMYGTFSKDTYVSDISVRTRLNGGAWSYKYIDVGQTFKYGQVYTFAFPVTAGSTSGLYETQVRLESKEGSPFSCWDFSYHIA</sequence>
<accession>A0A1R2C0T2</accession>
<reference evidence="2 3" key="1">
    <citation type="submission" date="2016-11" db="EMBL/GenBank/DDBJ databases">
        <title>The macronuclear genome of Stentor coeruleus: a giant cell with tiny introns.</title>
        <authorList>
            <person name="Slabodnick M."/>
            <person name="Ruby J.G."/>
            <person name="Reiff S.B."/>
            <person name="Swart E.C."/>
            <person name="Gosai S."/>
            <person name="Prabakaran S."/>
            <person name="Witkowska E."/>
            <person name="Larue G.E."/>
            <person name="Fisher S."/>
            <person name="Freeman R.M."/>
            <person name="Gunawardena J."/>
            <person name="Chu W."/>
            <person name="Stover N.A."/>
            <person name="Gregory B.D."/>
            <person name="Nowacki M."/>
            <person name="Derisi J."/>
            <person name="Roy S.W."/>
            <person name="Marshall W.F."/>
            <person name="Sood P."/>
        </authorList>
    </citation>
    <scope>NUCLEOTIDE SEQUENCE [LARGE SCALE GENOMIC DNA]</scope>
    <source>
        <strain evidence="2">WM001</strain>
    </source>
</reference>